<organism evidence="2 3">
    <name type="scientific">Stylosanthes scabra</name>
    <dbReference type="NCBI Taxonomy" id="79078"/>
    <lineage>
        <taxon>Eukaryota</taxon>
        <taxon>Viridiplantae</taxon>
        <taxon>Streptophyta</taxon>
        <taxon>Embryophyta</taxon>
        <taxon>Tracheophyta</taxon>
        <taxon>Spermatophyta</taxon>
        <taxon>Magnoliopsida</taxon>
        <taxon>eudicotyledons</taxon>
        <taxon>Gunneridae</taxon>
        <taxon>Pentapetalae</taxon>
        <taxon>rosids</taxon>
        <taxon>fabids</taxon>
        <taxon>Fabales</taxon>
        <taxon>Fabaceae</taxon>
        <taxon>Papilionoideae</taxon>
        <taxon>50 kb inversion clade</taxon>
        <taxon>dalbergioids sensu lato</taxon>
        <taxon>Dalbergieae</taxon>
        <taxon>Pterocarpus clade</taxon>
        <taxon>Stylosanthes</taxon>
    </lineage>
</organism>
<feature type="region of interest" description="Disordered" evidence="1">
    <location>
        <begin position="86"/>
        <end position="105"/>
    </location>
</feature>
<sequence>DEIHTWDTTRGTFGIHIRVQHPKMDRPTSSTLARVIDLVEQLYFYFGTPPPDFTLDSVHLATTEILAVLEEHCRTLRHQFSQLAPPAHALVPPPPEEDEQDGSQARRLWRTGLAATRTRLRNDELSSSSSQTSQSSSPTPSLPQPHPPQQQFPQHPYQYPGYIVYVIPPPHIRAADSSTVPPSPFPIPIPIPYPYPYSLQPPPPPS</sequence>
<dbReference type="PROSITE" id="PS50007">
    <property type="entry name" value="PIPLC_X_DOMAIN"/>
    <property type="match status" value="1"/>
</dbReference>
<protein>
    <submittedName>
        <fullName evidence="2">Uncharacterized protein</fullName>
    </submittedName>
</protein>
<feature type="compositionally biased region" description="Pro residues" evidence="1">
    <location>
        <begin position="140"/>
        <end position="150"/>
    </location>
</feature>
<feature type="non-terminal residue" evidence="2">
    <location>
        <position position="1"/>
    </location>
</feature>
<dbReference type="EMBL" id="JASCZI010060513">
    <property type="protein sequence ID" value="MED6133180.1"/>
    <property type="molecule type" value="Genomic_DNA"/>
</dbReference>
<reference evidence="2 3" key="1">
    <citation type="journal article" date="2023" name="Plants (Basel)">
        <title>Bridging the Gap: Combining Genomics and Transcriptomics Approaches to Understand Stylosanthes scabra, an Orphan Legume from the Brazilian Caatinga.</title>
        <authorList>
            <person name="Ferreira-Neto J.R.C."/>
            <person name="da Silva M.D."/>
            <person name="Binneck E."/>
            <person name="de Melo N.F."/>
            <person name="da Silva R.H."/>
            <person name="de Melo A.L.T.M."/>
            <person name="Pandolfi V."/>
            <person name="Bustamante F.O."/>
            <person name="Brasileiro-Vidal A.C."/>
            <person name="Benko-Iseppon A.M."/>
        </authorList>
    </citation>
    <scope>NUCLEOTIDE SEQUENCE [LARGE SCALE GENOMIC DNA]</scope>
    <source>
        <tissue evidence="2">Leaves</tissue>
    </source>
</reference>
<feature type="region of interest" description="Disordered" evidence="1">
    <location>
        <begin position="116"/>
        <end position="155"/>
    </location>
</feature>
<proteinExistence type="predicted"/>
<dbReference type="Proteomes" id="UP001341840">
    <property type="component" value="Unassembled WGS sequence"/>
</dbReference>
<keyword evidence="3" id="KW-1185">Reference proteome</keyword>
<gene>
    <name evidence="2" type="ORF">PIB30_026252</name>
</gene>
<name>A0ABU6S9Q6_9FABA</name>
<comment type="caution">
    <text evidence="2">The sequence shown here is derived from an EMBL/GenBank/DDBJ whole genome shotgun (WGS) entry which is preliminary data.</text>
</comment>
<accession>A0ABU6S9Q6</accession>
<evidence type="ECO:0000313" key="3">
    <source>
        <dbReference type="Proteomes" id="UP001341840"/>
    </source>
</evidence>
<feature type="compositionally biased region" description="Low complexity" evidence="1">
    <location>
        <begin position="125"/>
        <end position="139"/>
    </location>
</feature>
<evidence type="ECO:0000313" key="2">
    <source>
        <dbReference type="EMBL" id="MED6133180.1"/>
    </source>
</evidence>
<evidence type="ECO:0000256" key="1">
    <source>
        <dbReference type="SAM" id="MobiDB-lite"/>
    </source>
</evidence>